<dbReference type="InterPro" id="IPR001452">
    <property type="entry name" value="SH3_domain"/>
</dbReference>
<dbReference type="CDD" id="cd17701">
    <property type="entry name" value="RUN_RUSC1"/>
    <property type="match status" value="1"/>
</dbReference>
<dbReference type="SMR" id="F7FI11"/>
<gene>
    <name evidence="9 11" type="primary">RUSC1</name>
</gene>
<keyword evidence="4" id="KW-0597">Phosphoprotein</keyword>
<dbReference type="GeneTree" id="ENSGT00900000141033"/>
<dbReference type="InterPro" id="IPR004012">
    <property type="entry name" value="Run_dom"/>
</dbReference>
<dbReference type="HOGENOM" id="CLU_014918_0_0_1"/>
<feature type="compositionally biased region" description="Polar residues" evidence="6">
    <location>
        <begin position="251"/>
        <end position="267"/>
    </location>
</feature>
<evidence type="ECO:0000256" key="2">
    <source>
        <dbReference type="ARBA" id="ARBA00022443"/>
    </source>
</evidence>
<keyword evidence="3" id="KW-0963">Cytoplasm</keyword>
<reference evidence="9" key="3">
    <citation type="submission" date="2025-08" db="UniProtKB">
        <authorList>
            <consortium name="Ensembl"/>
        </authorList>
    </citation>
    <scope>IDENTIFICATION</scope>
    <source>
        <strain evidence="9">17573</strain>
    </source>
</reference>
<evidence type="ECO:0000313" key="11">
    <source>
        <dbReference type="VGNC" id="VGNC:77036"/>
    </source>
</evidence>
<proteinExistence type="predicted"/>
<keyword evidence="10" id="KW-1185">Reference proteome</keyword>
<dbReference type="InterPro" id="IPR047341">
    <property type="entry name" value="RUN_RUSC1"/>
</dbReference>
<dbReference type="Gene3D" id="1.20.58.900">
    <property type="match status" value="1"/>
</dbReference>
<keyword evidence="2 5" id="KW-0728">SH3 domain</keyword>
<dbReference type="InterPro" id="IPR047343">
    <property type="entry name" value="RUSC1_2"/>
</dbReference>
<feature type="compositionally biased region" description="Low complexity" evidence="6">
    <location>
        <begin position="352"/>
        <end position="365"/>
    </location>
</feature>
<dbReference type="Ensembl" id="ENSMMUT00000032561.4">
    <property type="protein sequence ID" value="ENSMMUP00000030469.4"/>
    <property type="gene ID" value="ENSMMUG00000023145.4"/>
</dbReference>
<dbReference type="eggNOG" id="ENOG502QWTC">
    <property type="taxonomic scope" value="Eukaryota"/>
</dbReference>
<dbReference type="GeneID" id="106992783"/>
<dbReference type="VEuPathDB" id="HostDB:ENSMMUG00000023145"/>
<dbReference type="VGNC" id="VGNC:77036">
    <property type="gene designation" value="RUSC1"/>
</dbReference>
<feature type="compositionally biased region" description="Low complexity" evidence="6">
    <location>
        <begin position="155"/>
        <end position="177"/>
    </location>
</feature>
<feature type="compositionally biased region" description="Polar residues" evidence="6">
    <location>
        <begin position="277"/>
        <end position="289"/>
    </location>
</feature>
<feature type="domain" description="RUN" evidence="8">
    <location>
        <begin position="525"/>
        <end position="669"/>
    </location>
</feature>
<dbReference type="PROSITE" id="PS50826">
    <property type="entry name" value="RUN"/>
    <property type="match status" value="1"/>
</dbReference>
<comment type="subcellular location">
    <subcellularLocation>
        <location evidence="1">Cytoplasm</location>
    </subcellularLocation>
</comment>
<evidence type="ECO:0000256" key="3">
    <source>
        <dbReference type="ARBA" id="ARBA00022490"/>
    </source>
</evidence>
<dbReference type="CTD" id="23623"/>
<feature type="domain" description="SH3" evidence="7">
    <location>
        <begin position="847"/>
        <end position="905"/>
    </location>
</feature>
<feature type="compositionally biased region" description="Pro residues" evidence="6">
    <location>
        <begin position="380"/>
        <end position="390"/>
    </location>
</feature>
<feature type="compositionally biased region" description="Low complexity" evidence="6">
    <location>
        <begin position="94"/>
        <end position="112"/>
    </location>
</feature>
<dbReference type="SUPFAM" id="SSF140741">
    <property type="entry name" value="RUN domain-like"/>
    <property type="match status" value="1"/>
</dbReference>
<feature type="compositionally biased region" description="Basic and acidic residues" evidence="6">
    <location>
        <begin position="291"/>
        <end position="309"/>
    </location>
</feature>
<evidence type="ECO:0000259" key="7">
    <source>
        <dbReference type="PROSITE" id="PS50002"/>
    </source>
</evidence>
<evidence type="ECO:0000313" key="9">
    <source>
        <dbReference type="Ensembl" id="ENSMMUP00000030469.4"/>
    </source>
</evidence>
<accession>F7FI11</accession>
<dbReference type="RefSeq" id="XP_014966947.2">
    <property type="nucleotide sequence ID" value="XM_015111461.2"/>
</dbReference>
<reference evidence="9" key="4">
    <citation type="submission" date="2025-09" db="UniProtKB">
        <authorList>
            <consortium name="Ensembl"/>
        </authorList>
    </citation>
    <scope>IDENTIFICATION</scope>
    <source>
        <strain evidence="9">17573</strain>
    </source>
</reference>
<name>F7FI11_MACMU</name>
<evidence type="ECO:0000256" key="1">
    <source>
        <dbReference type="ARBA" id="ARBA00004496"/>
    </source>
</evidence>
<dbReference type="InterPro" id="IPR037213">
    <property type="entry name" value="Run_dom_sf"/>
</dbReference>
<dbReference type="PANTHER" id="PTHR15591">
    <property type="entry name" value="RUN AND SH3 DOMAIN CONTAINING"/>
    <property type="match status" value="1"/>
</dbReference>
<protein>
    <submittedName>
        <fullName evidence="9">RUN and SH3 domain containing 1</fullName>
    </submittedName>
</protein>
<dbReference type="Proteomes" id="UP000006718">
    <property type="component" value="Chromosome 1"/>
</dbReference>
<dbReference type="Pfam" id="PF14604">
    <property type="entry name" value="SH3_9"/>
    <property type="match status" value="1"/>
</dbReference>
<feature type="compositionally biased region" description="Pro residues" evidence="6">
    <location>
        <begin position="398"/>
        <end position="407"/>
    </location>
</feature>
<dbReference type="ExpressionAtlas" id="F7FI11">
    <property type="expression patterns" value="baseline"/>
</dbReference>
<evidence type="ECO:0000313" key="10">
    <source>
        <dbReference type="Proteomes" id="UP000006718"/>
    </source>
</evidence>
<feature type="region of interest" description="Disordered" evidence="6">
    <location>
        <begin position="81"/>
        <end position="227"/>
    </location>
</feature>
<sequence>MLSPQRALLCNLNHIHLQHVSLGLHLSRRPELREGPLSTSPPPGDTGGKESRGPCSGTLVDANSNSPAVPCRCCQEHGPGLENRQDPSQEEEGAASPSDPGCSSSLSSCSDLSPDESPVSVYLRDLPGDEDAHPQPSIIPLEQGSPLASAGPGTCSPDSFCCSPDSCSGASSSPDPGLDSNCNALTTCQDLPSPGLEEEDESAEQDLPTSELLEADDGKIDAGKTEPSWKINPIWKIDTEKTKAEWKTTENSNTGWKNNGNVNSSWKNEPEKFDSGWKTNTRITDSGSKTDAGKIDGGWRSDVSEEPVPHRTITSFHELAQKRKRGPGLPLVPQAKKDRSDWLIVFSPDTELPPSGSLGGSSAPPREVTTFKELRSRSRAPPPPVPPRDPPAGWALVPPRPPPPPVPPRRKKNRPGLQPIAEGQSEEGRAVSPAAGEEAPAAKEPGEPGAQAGLEVRSSWSFAGVSGAQRLWMAEAQSGTGQLQEQKKGLLIAVSASVDKIISHFGAARNLVQKAQLGDSRLSPDVGHLVLTTLCPALHALVADGLKPFRKDLITGQRRSSPWSVVEASVKPGSSTRSLGTLYSQVSRLAPLSSSRSRFHAFILGLLNTKQLELWFSSLQEDAGLLSLLYLPTGFFSLAHGGCPSLSTELLLLLQPLSVLTFHLDLLFEHHHHLPLGPPQAPAPPGPPPALQQTMQAMLHLGGRLAQSLRGTSKEAAPDPSDSPNLPTPGSWWEQLTQASRVYASGGTEGFPLSRWAPGHHGTAAEEGAQERPLPTDEMAPGRGLWLGRLFGVPGGPTENESGALKSRRPSSWLPPTVSVLALVKRGAPPETPSPQELEASAPSIVQTHRAVRALCDHTAARPDQLSFRRGEVLRVITTVDEDWLRCGRDGVEGLVPVGYTSLVL</sequence>
<dbReference type="FunFam" id="1.20.58.900:FF:000006">
    <property type="entry name" value="RUN and SH3 domain containing 1"/>
    <property type="match status" value="1"/>
</dbReference>
<dbReference type="GO" id="GO:0031410">
    <property type="term" value="C:cytoplasmic vesicle"/>
    <property type="evidence" value="ECO:0000318"/>
    <property type="project" value="GO_Central"/>
</dbReference>
<dbReference type="SUPFAM" id="SSF50044">
    <property type="entry name" value="SH3-domain"/>
    <property type="match status" value="1"/>
</dbReference>
<evidence type="ECO:0000256" key="5">
    <source>
        <dbReference type="PROSITE-ProRule" id="PRU00192"/>
    </source>
</evidence>
<feature type="region of interest" description="Disordered" evidence="6">
    <location>
        <begin position="708"/>
        <end position="732"/>
    </location>
</feature>
<dbReference type="PANTHER" id="PTHR15591:SF11">
    <property type="entry name" value="AP-4 COMPLEX ACCESSORY SUBUNIT RUSC1"/>
    <property type="match status" value="1"/>
</dbReference>
<dbReference type="SMART" id="SM00593">
    <property type="entry name" value="RUN"/>
    <property type="match status" value="1"/>
</dbReference>
<dbReference type="PROSITE" id="PS50002">
    <property type="entry name" value="SH3"/>
    <property type="match status" value="1"/>
</dbReference>
<dbReference type="AlphaFoldDB" id="F7FI11"/>
<reference evidence="10" key="1">
    <citation type="journal article" date="2007" name="Science">
        <title>Evolutionary and biomedical insights from the rhesus macaque genome.</title>
        <authorList>
            <person name="Gibbs R.A."/>
            <person name="Rogers J."/>
            <person name="Katze M.G."/>
            <person name="Bumgarner R."/>
            <person name="Weinstock G.M."/>
            <person name="Mardis E.R."/>
            <person name="Remington K.A."/>
            <person name="Strausberg R.L."/>
            <person name="Venter J.C."/>
            <person name="Wilson R.K."/>
            <person name="Batzer M.A."/>
            <person name="Bustamante C.D."/>
            <person name="Eichler E.E."/>
            <person name="Hahn M.W."/>
            <person name="Hardison R.C."/>
            <person name="Makova K.D."/>
            <person name="Miller W."/>
            <person name="Milosavljevic A."/>
            <person name="Palermo R.E."/>
            <person name="Siepel A."/>
            <person name="Sikela J.M."/>
            <person name="Attaway T."/>
            <person name="Bell S."/>
            <person name="Bernard K.E."/>
            <person name="Buhay C.J."/>
            <person name="Chandrabose M.N."/>
            <person name="Dao M."/>
            <person name="Davis C."/>
            <person name="Delehaunty K.D."/>
            <person name="Ding Y."/>
            <person name="Dinh H.H."/>
            <person name="Dugan-Rocha S."/>
            <person name="Fulton L.A."/>
            <person name="Gabisi R.A."/>
            <person name="Garner T.T."/>
            <person name="Godfrey J."/>
            <person name="Hawes A.C."/>
            <person name="Hernandez J."/>
            <person name="Hines S."/>
            <person name="Holder M."/>
            <person name="Hume J."/>
            <person name="Jhangiani S.N."/>
            <person name="Joshi V."/>
            <person name="Khan Z.M."/>
            <person name="Kirkness E.F."/>
            <person name="Cree A."/>
            <person name="Fowler R.G."/>
            <person name="Lee S."/>
            <person name="Lewis L.R."/>
            <person name="Li Z."/>
            <person name="Liu Y.-S."/>
            <person name="Moore S.M."/>
            <person name="Muzny D."/>
            <person name="Nazareth L.V."/>
            <person name="Ngo D.N."/>
            <person name="Okwuonu G.O."/>
            <person name="Pai G."/>
            <person name="Parker D."/>
            <person name="Paul H.A."/>
            <person name="Pfannkoch C."/>
            <person name="Pohl C.S."/>
            <person name="Rogers Y.-H.C."/>
            <person name="Ruiz S.J."/>
            <person name="Sabo A."/>
            <person name="Santibanez J."/>
            <person name="Schneider B.W."/>
            <person name="Smith S.M."/>
            <person name="Sodergren E."/>
            <person name="Svatek A.F."/>
            <person name="Utterback T.R."/>
            <person name="Vattathil S."/>
            <person name="Warren W."/>
            <person name="White C.S."/>
            <person name="Chinwalla A.T."/>
            <person name="Feng Y."/>
            <person name="Halpern A.L."/>
            <person name="Hillier L.W."/>
            <person name="Huang X."/>
            <person name="Minx P."/>
            <person name="Nelson J.O."/>
            <person name="Pepin K.H."/>
            <person name="Qin X."/>
            <person name="Sutton G.G."/>
            <person name="Venter E."/>
            <person name="Walenz B.P."/>
            <person name="Wallis J.W."/>
            <person name="Worley K.C."/>
            <person name="Yang S.-P."/>
            <person name="Jones S.M."/>
            <person name="Marra M.A."/>
            <person name="Rocchi M."/>
            <person name="Schein J.E."/>
            <person name="Baertsch R."/>
            <person name="Clarke L."/>
            <person name="Csuros M."/>
            <person name="Glasscock J."/>
            <person name="Harris R.A."/>
            <person name="Havlak P."/>
            <person name="Jackson A.R."/>
            <person name="Jiang H."/>
            <person name="Liu Y."/>
            <person name="Messina D.N."/>
            <person name="Shen Y."/>
            <person name="Song H.X.-Z."/>
            <person name="Wylie T."/>
            <person name="Zhang L."/>
            <person name="Birney E."/>
            <person name="Han K."/>
            <person name="Konkel M.K."/>
            <person name="Lee J."/>
            <person name="Smit A.F.A."/>
            <person name="Ullmer B."/>
            <person name="Wang H."/>
            <person name="Xing J."/>
            <person name="Burhans R."/>
            <person name="Cheng Z."/>
            <person name="Karro J.E."/>
            <person name="Ma J."/>
            <person name="Raney B."/>
            <person name="She X."/>
            <person name="Cox M.J."/>
            <person name="Demuth J.P."/>
            <person name="Dumas L.J."/>
            <person name="Han S.-G."/>
            <person name="Hopkins J."/>
            <person name="Karimpour-Fard A."/>
            <person name="Kim Y.H."/>
            <person name="Pollack J.R."/>
            <person name="Vinar T."/>
            <person name="Addo-Quaye C."/>
            <person name="Degenhardt J."/>
            <person name="Denby A."/>
            <person name="Hubisz M.J."/>
            <person name="Indap A."/>
            <person name="Kosiol C."/>
            <person name="Lahn B.T."/>
            <person name="Lawson H.A."/>
            <person name="Marklein A."/>
            <person name="Nielsen R."/>
            <person name="Vallender E.J."/>
            <person name="Clark A.G."/>
            <person name="Ferguson B."/>
            <person name="Hernandez R.D."/>
            <person name="Hirani K."/>
            <person name="Kehrer-Sawatzki H."/>
            <person name="Kolb J."/>
            <person name="Patil S."/>
            <person name="Pu L.-L."/>
            <person name="Ren Y."/>
            <person name="Smith D.G."/>
            <person name="Wheeler D.A."/>
            <person name="Schenck I."/>
            <person name="Ball E.V."/>
            <person name="Chen R."/>
            <person name="Cooper D.N."/>
            <person name="Giardine B."/>
            <person name="Hsu F."/>
            <person name="Kent W.J."/>
            <person name="Lesk A."/>
            <person name="Nelson D.L."/>
            <person name="O'brien W.E."/>
            <person name="Pruefer K."/>
            <person name="Stenson P.D."/>
            <person name="Wallace J.C."/>
            <person name="Ke H."/>
            <person name="Liu X.-M."/>
            <person name="Wang P."/>
            <person name="Xiang A.P."/>
            <person name="Yang F."/>
            <person name="Barber G.P."/>
            <person name="Haussler D."/>
            <person name="Karolchik D."/>
            <person name="Kern A.D."/>
            <person name="Kuhn R.M."/>
            <person name="Smith K.E."/>
            <person name="Zwieg A.S."/>
        </authorList>
    </citation>
    <scope>NUCLEOTIDE SEQUENCE [LARGE SCALE GENOMIC DNA]</scope>
    <source>
        <strain evidence="10">17573</strain>
    </source>
</reference>
<dbReference type="SMART" id="SM00326">
    <property type="entry name" value="SH3"/>
    <property type="match status" value="1"/>
</dbReference>
<dbReference type="Gene3D" id="2.30.30.40">
    <property type="entry name" value="SH3 Domains"/>
    <property type="match status" value="1"/>
</dbReference>
<evidence type="ECO:0000259" key="8">
    <source>
        <dbReference type="PROSITE" id="PS50826"/>
    </source>
</evidence>
<organism evidence="9 10">
    <name type="scientific">Macaca mulatta</name>
    <name type="common">Rhesus macaque</name>
    <dbReference type="NCBI Taxonomy" id="9544"/>
    <lineage>
        <taxon>Eukaryota</taxon>
        <taxon>Metazoa</taxon>
        <taxon>Chordata</taxon>
        <taxon>Craniata</taxon>
        <taxon>Vertebrata</taxon>
        <taxon>Euteleostomi</taxon>
        <taxon>Mammalia</taxon>
        <taxon>Eutheria</taxon>
        <taxon>Euarchontoglires</taxon>
        <taxon>Primates</taxon>
        <taxon>Haplorrhini</taxon>
        <taxon>Catarrhini</taxon>
        <taxon>Cercopithecidae</taxon>
        <taxon>Cercopithecinae</taxon>
        <taxon>Macaca</taxon>
    </lineage>
</organism>
<evidence type="ECO:0000256" key="4">
    <source>
        <dbReference type="ARBA" id="ARBA00022553"/>
    </source>
</evidence>
<dbReference type="Pfam" id="PF02759">
    <property type="entry name" value="RUN"/>
    <property type="match status" value="1"/>
</dbReference>
<feature type="region of interest" description="Disordered" evidence="6">
    <location>
        <begin position="752"/>
        <end position="811"/>
    </location>
</feature>
<feature type="region of interest" description="Disordered" evidence="6">
    <location>
        <begin position="245"/>
        <end position="451"/>
    </location>
</feature>
<feature type="compositionally biased region" description="Polar residues" evidence="6">
    <location>
        <begin position="180"/>
        <end position="190"/>
    </location>
</feature>
<reference evidence="9" key="2">
    <citation type="submission" date="2019-01" db="EMBL/GenBank/DDBJ databases">
        <authorList>
            <person name="Graves T."/>
            <person name="Eichler E.E."/>
            <person name="Wilson R.K."/>
        </authorList>
    </citation>
    <scope>NUCLEOTIDE SEQUENCE [LARGE SCALE GENOMIC DNA]</scope>
    <source>
        <strain evidence="9">17573</strain>
    </source>
</reference>
<evidence type="ECO:0000256" key="6">
    <source>
        <dbReference type="SAM" id="MobiDB-lite"/>
    </source>
</evidence>
<feature type="region of interest" description="Disordered" evidence="6">
    <location>
        <begin position="32"/>
        <end position="67"/>
    </location>
</feature>
<dbReference type="Bgee" id="ENSMMUG00000023145">
    <property type="expression patterns" value="Expressed in cerebellar cortex and 21 other cell types or tissues"/>
</dbReference>
<dbReference type="InterPro" id="IPR036028">
    <property type="entry name" value="SH3-like_dom_sf"/>
</dbReference>